<evidence type="ECO:0000313" key="3">
    <source>
        <dbReference type="EMBL" id="KDN95280.1"/>
    </source>
</evidence>
<dbReference type="PANTHER" id="PTHR35848:SF9">
    <property type="entry name" value="SLL1358 PROTEIN"/>
    <property type="match status" value="1"/>
</dbReference>
<organism evidence="3 4">
    <name type="scientific">Hydrogenovibrio marinus</name>
    <dbReference type="NCBI Taxonomy" id="28885"/>
    <lineage>
        <taxon>Bacteria</taxon>
        <taxon>Pseudomonadati</taxon>
        <taxon>Pseudomonadota</taxon>
        <taxon>Gammaproteobacteria</taxon>
        <taxon>Thiotrichales</taxon>
        <taxon>Piscirickettsiaceae</taxon>
        <taxon>Hydrogenovibrio</taxon>
    </lineage>
</organism>
<sequence>MKVTSIKNAEHYNWGDNCDGWHLARSDNLSVIEERVLPGCFEVRHYHERAEQFFYVLSGQAELEVEGIAHMLHAGEGMHVPAGVKHQLSNQTQEDVRFLVISTPPSHGDRIIE</sequence>
<dbReference type="PANTHER" id="PTHR35848">
    <property type="entry name" value="OXALATE-BINDING PROTEIN"/>
    <property type="match status" value="1"/>
</dbReference>
<evidence type="ECO:0000256" key="1">
    <source>
        <dbReference type="ARBA" id="ARBA00022723"/>
    </source>
</evidence>
<keyword evidence="1" id="KW-0479">Metal-binding</keyword>
<evidence type="ECO:0000259" key="2">
    <source>
        <dbReference type="Pfam" id="PF07883"/>
    </source>
</evidence>
<dbReference type="InterPro" id="IPR051610">
    <property type="entry name" value="GPI/OXD"/>
</dbReference>
<protein>
    <submittedName>
        <fullName evidence="3">Cupin</fullName>
    </submittedName>
</protein>
<dbReference type="Pfam" id="PF07883">
    <property type="entry name" value="Cupin_2"/>
    <property type="match status" value="1"/>
</dbReference>
<dbReference type="Gene3D" id="2.60.120.10">
    <property type="entry name" value="Jelly Rolls"/>
    <property type="match status" value="1"/>
</dbReference>
<comment type="caution">
    <text evidence="3">The sequence shown here is derived from an EMBL/GenBank/DDBJ whole genome shotgun (WGS) entry which is preliminary data.</text>
</comment>
<keyword evidence="4" id="KW-1185">Reference proteome</keyword>
<gene>
    <name evidence="3" type="ORF">EI16_02955</name>
</gene>
<reference evidence="3 4" key="1">
    <citation type="submission" date="2014-04" db="EMBL/GenBank/DDBJ databases">
        <title>Draft genome sequence of Hydrogenovibrio marinus MH-110, a model organism for aerobic H2 metabolism.</title>
        <authorList>
            <person name="Cha H.J."/>
            <person name="Jo B.H."/>
            <person name="Hwang B.H."/>
        </authorList>
    </citation>
    <scope>NUCLEOTIDE SEQUENCE [LARGE SCALE GENOMIC DNA]</scope>
    <source>
        <strain evidence="3 4">MH-110</strain>
    </source>
</reference>
<dbReference type="STRING" id="28885.EI16_02955"/>
<dbReference type="EMBL" id="JMIU01000001">
    <property type="protein sequence ID" value="KDN95280.1"/>
    <property type="molecule type" value="Genomic_DNA"/>
</dbReference>
<dbReference type="SUPFAM" id="SSF51182">
    <property type="entry name" value="RmlC-like cupins"/>
    <property type="match status" value="1"/>
</dbReference>
<name>A0A066ZYW0_HYDMR</name>
<feature type="domain" description="Cupin type-2" evidence="2">
    <location>
        <begin position="34"/>
        <end position="101"/>
    </location>
</feature>
<dbReference type="RefSeq" id="WP_029909233.1">
    <property type="nucleotide sequence ID" value="NZ_AP020335.1"/>
</dbReference>
<dbReference type="InterPro" id="IPR011051">
    <property type="entry name" value="RmlC_Cupin_sf"/>
</dbReference>
<dbReference type="InterPro" id="IPR013096">
    <property type="entry name" value="Cupin_2"/>
</dbReference>
<evidence type="ECO:0000313" key="4">
    <source>
        <dbReference type="Proteomes" id="UP000027341"/>
    </source>
</evidence>
<accession>A0A066ZYW0</accession>
<dbReference type="InterPro" id="IPR014710">
    <property type="entry name" value="RmlC-like_jellyroll"/>
</dbReference>
<proteinExistence type="predicted"/>
<dbReference type="AlphaFoldDB" id="A0A066ZYW0"/>
<dbReference type="Proteomes" id="UP000027341">
    <property type="component" value="Unassembled WGS sequence"/>
</dbReference>
<dbReference type="GO" id="GO:0046872">
    <property type="term" value="F:metal ion binding"/>
    <property type="evidence" value="ECO:0007669"/>
    <property type="project" value="UniProtKB-KW"/>
</dbReference>